<dbReference type="InParanoid" id="G0QYQ9"/>
<dbReference type="InterPro" id="IPR055256">
    <property type="entry name" value="KH_1_KHDC4/BBP-like"/>
</dbReference>
<dbReference type="GO" id="GO:0005634">
    <property type="term" value="C:nucleus"/>
    <property type="evidence" value="ECO:0007669"/>
    <property type="project" value="InterPro"/>
</dbReference>
<dbReference type="PANTHER" id="PTHR15744">
    <property type="entry name" value="BLOM7"/>
    <property type="match status" value="1"/>
</dbReference>
<dbReference type="PANTHER" id="PTHR15744:SF0">
    <property type="entry name" value="KH HOMOLOGY DOMAIN-CONTAINING PROTEIN 4"/>
    <property type="match status" value="1"/>
</dbReference>
<keyword evidence="3" id="KW-1185">Reference proteome</keyword>
<evidence type="ECO:0000259" key="1">
    <source>
        <dbReference type="Pfam" id="PF22675"/>
    </source>
</evidence>
<dbReference type="SUPFAM" id="SSF54791">
    <property type="entry name" value="Eukaryotic type KH-domain (KH-domain type I)"/>
    <property type="match status" value="1"/>
</dbReference>
<dbReference type="GeneID" id="14905753"/>
<name>G0QYQ9_ICHMU</name>
<organism evidence="2 3">
    <name type="scientific">Ichthyophthirius multifiliis</name>
    <name type="common">White spot disease agent</name>
    <name type="synonym">Ich</name>
    <dbReference type="NCBI Taxonomy" id="5932"/>
    <lineage>
        <taxon>Eukaryota</taxon>
        <taxon>Sar</taxon>
        <taxon>Alveolata</taxon>
        <taxon>Ciliophora</taxon>
        <taxon>Intramacronucleata</taxon>
        <taxon>Oligohymenophorea</taxon>
        <taxon>Hymenostomatida</taxon>
        <taxon>Ophryoglenina</taxon>
        <taxon>Ichthyophthirius</taxon>
    </lineage>
</organism>
<dbReference type="eggNOG" id="ENOG502SAXT">
    <property type="taxonomic scope" value="Eukaryota"/>
</dbReference>
<gene>
    <name evidence="2" type="ORF">IMG5_151950</name>
</gene>
<protein>
    <submittedName>
        <fullName evidence="2">RRM domain and KH domain protein</fullName>
    </submittedName>
</protein>
<dbReference type="EMBL" id="GL984125">
    <property type="protein sequence ID" value="EGR29646.1"/>
    <property type="molecule type" value="Genomic_DNA"/>
</dbReference>
<dbReference type="STRING" id="857967.G0QYQ9"/>
<accession>G0QYQ9</accession>
<sequence>MNNNTIPFYPSIQEFPKAKESQENQGNNLKYTCRYEIQIQNDKDFQIARKIIGSKGENMKSIIKKCIDASNQKGYINEKDDQTNIVKLRLRGIGSGYKEGPNKQESQEPLHLCVSSKQQEVFSIACQFVEDLLQNIYEQYYKYCQTSNCEKDVLLIKKQDSMSCNIINNVLQKKNQNFFVDITNNLNKKNNKNNNNILIKQFSESNKYDFEENDFLFQETDKLENINQIKITTENQKKCYIIKKIYFIYLNFKNKIKRIKKQKQKITKSY</sequence>
<dbReference type="Pfam" id="PF22675">
    <property type="entry name" value="KH-I_KHDC4-BBP"/>
    <property type="match status" value="1"/>
</dbReference>
<dbReference type="AlphaFoldDB" id="G0QYQ9"/>
<dbReference type="GO" id="GO:0003723">
    <property type="term" value="F:RNA binding"/>
    <property type="evidence" value="ECO:0007669"/>
    <property type="project" value="InterPro"/>
</dbReference>
<dbReference type="OrthoDB" id="5989967at2759"/>
<dbReference type="Proteomes" id="UP000008983">
    <property type="component" value="Unassembled WGS sequence"/>
</dbReference>
<feature type="domain" description="KHDC4/BBP-like KH-domain type I" evidence="1">
    <location>
        <begin position="42"/>
        <end position="134"/>
    </location>
</feature>
<dbReference type="InterPro" id="IPR031121">
    <property type="entry name" value="RIK/BLOM7"/>
</dbReference>
<dbReference type="RefSeq" id="XP_004030882.1">
    <property type="nucleotide sequence ID" value="XM_004030834.1"/>
</dbReference>
<dbReference type="Gene3D" id="3.30.1370.10">
    <property type="entry name" value="K Homology domain, type 1"/>
    <property type="match status" value="1"/>
</dbReference>
<dbReference type="CDD" id="cd22386">
    <property type="entry name" value="KH-I_KHDC4_rpt2"/>
    <property type="match status" value="1"/>
</dbReference>
<dbReference type="InterPro" id="IPR036612">
    <property type="entry name" value="KH_dom_type_1_sf"/>
</dbReference>
<evidence type="ECO:0000313" key="2">
    <source>
        <dbReference type="EMBL" id="EGR29646.1"/>
    </source>
</evidence>
<proteinExistence type="predicted"/>
<evidence type="ECO:0000313" key="3">
    <source>
        <dbReference type="Proteomes" id="UP000008983"/>
    </source>
</evidence>
<reference evidence="2 3" key="1">
    <citation type="submission" date="2011-07" db="EMBL/GenBank/DDBJ databases">
        <authorList>
            <person name="Coyne R."/>
            <person name="Brami D."/>
            <person name="Johnson J."/>
            <person name="Hostetler J."/>
            <person name="Hannick L."/>
            <person name="Clark T."/>
            <person name="Cassidy-Hanley D."/>
            <person name="Inman J."/>
        </authorList>
    </citation>
    <scope>NUCLEOTIDE SEQUENCE [LARGE SCALE GENOMIC DNA]</scope>
    <source>
        <strain evidence="2 3">G5</strain>
    </source>
</reference>
<dbReference type="InterPro" id="IPR047889">
    <property type="entry name" value="KHDC4_KH-I_second"/>
</dbReference>